<dbReference type="GO" id="GO:0016020">
    <property type="term" value="C:membrane"/>
    <property type="evidence" value="ECO:0007669"/>
    <property type="project" value="UniProtKB-SubCell"/>
</dbReference>
<evidence type="ECO:0000256" key="6">
    <source>
        <dbReference type="ARBA" id="ARBA00022723"/>
    </source>
</evidence>
<dbReference type="SUPFAM" id="SSF48264">
    <property type="entry name" value="Cytochrome P450"/>
    <property type="match status" value="1"/>
</dbReference>
<organism evidence="15 16">
    <name type="scientific">Momordica charantia</name>
    <name type="common">Bitter gourd</name>
    <name type="synonym">Balsam pear</name>
    <dbReference type="NCBI Taxonomy" id="3673"/>
    <lineage>
        <taxon>Eukaryota</taxon>
        <taxon>Viridiplantae</taxon>
        <taxon>Streptophyta</taxon>
        <taxon>Embryophyta</taxon>
        <taxon>Tracheophyta</taxon>
        <taxon>Spermatophyta</taxon>
        <taxon>Magnoliopsida</taxon>
        <taxon>eudicotyledons</taxon>
        <taxon>Gunneridae</taxon>
        <taxon>Pentapetalae</taxon>
        <taxon>rosids</taxon>
        <taxon>fabids</taxon>
        <taxon>Cucurbitales</taxon>
        <taxon>Cucurbitaceae</taxon>
        <taxon>Momordiceae</taxon>
        <taxon>Momordica</taxon>
    </lineage>
</organism>
<evidence type="ECO:0000256" key="11">
    <source>
        <dbReference type="ARBA" id="ARBA00023136"/>
    </source>
</evidence>
<sequence length="483" mass="54481">MEHFLVSLLIFFVSVVCVGLFILFYKHKSPFSYPNIPPGGIGFPIIGESLEFFSTGWKGEPEKFIFDRINKYKSHIFKTSIVGAPAAVFCGPTCNKFLFSNENKLVTAWWPDSVNKIFPSSTQTSSMEEAKKLKKLLPQFLKPEALHRYIGIMDALAHRHFASSWENKDQVLVFPLAKSFTFSLACRLFVSVEDEAHVERLSGPFQHIAAGIISMPIDFPGTPFNRGIKASNFIRKELLSIVKQRKVDLAEGKASPTQDILSHMLLTCDENGAYMNELDIADKILGLLIGGHDTASAACTFIVKFLAELPHIYDGVYKEQMAIAKAKAPGELLNWEDIQKMKYSWNVACEVLRLASPLQGAFREAINDFVFNGFYIPKGWKLYWSSNSTHKNADYFPDPYTFDPSRFEGNGPAPYTFVPFGGGPRMCPGKEYARLEILVFMHNLVKRFKWAKILEKEKIVVDPMPIPQKGLPVRLFPHKTVSA</sequence>
<comment type="similarity">
    <text evidence="3 13">Belongs to the cytochrome P450 family.</text>
</comment>
<keyword evidence="9 12" id="KW-0408">Iron</keyword>
<comment type="subcellular location">
    <subcellularLocation>
        <location evidence="2">Membrane</location>
        <topology evidence="2">Single-pass membrane protein</topology>
    </subcellularLocation>
</comment>
<keyword evidence="15" id="KW-1185">Reference proteome</keyword>
<accession>A0A6J1DZX7</accession>
<evidence type="ECO:0000256" key="5">
    <source>
        <dbReference type="ARBA" id="ARBA00022692"/>
    </source>
</evidence>
<keyword evidence="11 14" id="KW-0472">Membrane</keyword>
<keyword evidence="8 13" id="KW-0560">Oxidoreductase</keyword>
<proteinExistence type="inferred from homology"/>
<dbReference type="KEGG" id="mcha:111024635"/>
<evidence type="ECO:0000313" key="15">
    <source>
        <dbReference type="Proteomes" id="UP000504603"/>
    </source>
</evidence>
<evidence type="ECO:0000256" key="1">
    <source>
        <dbReference type="ARBA" id="ARBA00001971"/>
    </source>
</evidence>
<dbReference type="GO" id="GO:0016125">
    <property type="term" value="P:sterol metabolic process"/>
    <property type="evidence" value="ECO:0007669"/>
    <property type="project" value="TreeGrafter"/>
</dbReference>
<evidence type="ECO:0000256" key="2">
    <source>
        <dbReference type="ARBA" id="ARBA00004167"/>
    </source>
</evidence>
<evidence type="ECO:0000313" key="16">
    <source>
        <dbReference type="RefSeq" id="XP_022158061.1"/>
    </source>
</evidence>
<evidence type="ECO:0000256" key="4">
    <source>
        <dbReference type="ARBA" id="ARBA00022617"/>
    </source>
</evidence>
<evidence type="ECO:0000256" key="12">
    <source>
        <dbReference type="PIRSR" id="PIRSR602401-1"/>
    </source>
</evidence>
<evidence type="ECO:0000256" key="10">
    <source>
        <dbReference type="ARBA" id="ARBA00023033"/>
    </source>
</evidence>
<keyword evidence="10 13" id="KW-0503">Monooxygenase</keyword>
<dbReference type="Gene3D" id="1.10.630.10">
    <property type="entry name" value="Cytochrome P450"/>
    <property type="match status" value="1"/>
</dbReference>
<dbReference type="PRINTS" id="PR00385">
    <property type="entry name" value="P450"/>
</dbReference>
<feature type="binding site" description="axial binding residue" evidence="12">
    <location>
        <position position="427"/>
    </location>
    <ligand>
        <name>heme</name>
        <dbReference type="ChEBI" id="CHEBI:30413"/>
    </ligand>
    <ligandPart>
        <name>Fe</name>
        <dbReference type="ChEBI" id="CHEBI:18248"/>
    </ligandPart>
</feature>
<keyword evidence="6 12" id="KW-0479">Metal-binding</keyword>
<evidence type="ECO:0000256" key="7">
    <source>
        <dbReference type="ARBA" id="ARBA00022989"/>
    </source>
</evidence>
<dbReference type="PANTHER" id="PTHR24286">
    <property type="entry name" value="CYTOCHROME P450 26"/>
    <property type="match status" value="1"/>
</dbReference>
<evidence type="ECO:0000256" key="14">
    <source>
        <dbReference type="SAM" id="Phobius"/>
    </source>
</evidence>
<keyword evidence="4 12" id="KW-0349">Heme</keyword>
<dbReference type="GO" id="GO:0005506">
    <property type="term" value="F:iron ion binding"/>
    <property type="evidence" value="ECO:0007669"/>
    <property type="project" value="InterPro"/>
</dbReference>
<dbReference type="GO" id="GO:0004497">
    <property type="term" value="F:monooxygenase activity"/>
    <property type="evidence" value="ECO:0007669"/>
    <property type="project" value="UniProtKB-KW"/>
</dbReference>
<dbReference type="InterPro" id="IPR001128">
    <property type="entry name" value="Cyt_P450"/>
</dbReference>
<dbReference type="PANTHER" id="PTHR24286:SF349">
    <property type="entry name" value="CYTOCHROME P450 716A1-RELATED"/>
    <property type="match status" value="1"/>
</dbReference>
<evidence type="ECO:0000256" key="8">
    <source>
        <dbReference type="ARBA" id="ARBA00023002"/>
    </source>
</evidence>
<dbReference type="GeneID" id="111024635"/>
<name>A0A6J1DZX7_MOMCH</name>
<reference evidence="16" key="1">
    <citation type="submission" date="2025-08" db="UniProtKB">
        <authorList>
            <consortium name="RefSeq"/>
        </authorList>
    </citation>
    <scope>IDENTIFICATION</scope>
    <source>
        <strain evidence="16">OHB3-1</strain>
    </source>
</reference>
<dbReference type="Proteomes" id="UP000504603">
    <property type="component" value="Unplaced"/>
</dbReference>
<comment type="cofactor">
    <cofactor evidence="1 12">
        <name>heme</name>
        <dbReference type="ChEBI" id="CHEBI:30413"/>
    </cofactor>
</comment>
<feature type="transmembrane region" description="Helical" evidence="14">
    <location>
        <begin position="6"/>
        <end position="25"/>
    </location>
</feature>
<gene>
    <name evidence="16" type="primary">LOC111024635</name>
</gene>
<dbReference type="Pfam" id="PF00067">
    <property type="entry name" value="p450"/>
    <property type="match status" value="1"/>
</dbReference>
<evidence type="ECO:0000256" key="13">
    <source>
        <dbReference type="RuleBase" id="RU000461"/>
    </source>
</evidence>
<dbReference type="GO" id="GO:0016705">
    <property type="term" value="F:oxidoreductase activity, acting on paired donors, with incorporation or reduction of molecular oxygen"/>
    <property type="evidence" value="ECO:0007669"/>
    <property type="project" value="InterPro"/>
</dbReference>
<dbReference type="OrthoDB" id="1372046at2759"/>
<dbReference type="InterPro" id="IPR017972">
    <property type="entry name" value="Cyt_P450_CS"/>
</dbReference>
<dbReference type="RefSeq" id="XP_022158061.1">
    <property type="nucleotide sequence ID" value="XM_022302369.1"/>
</dbReference>
<dbReference type="CDD" id="cd11043">
    <property type="entry name" value="CYP90-like"/>
    <property type="match status" value="1"/>
</dbReference>
<evidence type="ECO:0000256" key="3">
    <source>
        <dbReference type="ARBA" id="ARBA00010617"/>
    </source>
</evidence>
<keyword evidence="5 14" id="KW-0812">Transmembrane</keyword>
<dbReference type="AlphaFoldDB" id="A0A6J1DZX7"/>
<dbReference type="InterPro" id="IPR036396">
    <property type="entry name" value="Cyt_P450_sf"/>
</dbReference>
<keyword evidence="7 14" id="KW-1133">Transmembrane helix</keyword>
<dbReference type="GO" id="GO:0020037">
    <property type="term" value="F:heme binding"/>
    <property type="evidence" value="ECO:0007669"/>
    <property type="project" value="InterPro"/>
</dbReference>
<dbReference type="FunFam" id="1.10.630.10:FF:000022">
    <property type="entry name" value="Taxadiene 5-alpha hydroxylase"/>
    <property type="match status" value="1"/>
</dbReference>
<evidence type="ECO:0000256" key="9">
    <source>
        <dbReference type="ARBA" id="ARBA00023004"/>
    </source>
</evidence>
<dbReference type="InterPro" id="IPR002401">
    <property type="entry name" value="Cyt_P450_E_grp-I"/>
</dbReference>
<dbReference type="PROSITE" id="PS00086">
    <property type="entry name" value="CYTOCHROME_P450"/>
    <property type="match status" value="1"/>
</dbReference>
<protein>
    <submittedName>
        <fullName evidence="16">Beta-amyrin 28-oxidase</fullName>
    </submittedName>
</protein>
<dbReference type="PRINTS" id="PR00463">
    <property type="entry name" value="EP450I"/>
</dbReference>